<name>A0A9P1FEQ8_9DINO</name>
<keyword evidence="4" id="KW-0285">Flavoprotein</keyword>
<evidence type="ECO:0000256" key="7">
    <source>
        <dbReference type="ARBA" id="ARBA00023002"/>
    </source>
</evidence>
<comment type="cofactor">
    <cofactor evidence="1">
        <name>FAD</name>
        <dbReference type="ChEBI" id="CHEBI:57692"/>
    </cofactor>
</comment>
<protein>
    <recommendedName>
        <fullName evidence="3">ferredoxin--NADP(+) reductase</fullName>
        <ecNumber evidence="3">1.18.1.2</ecNumber>
    </recommendedName>
</protein>
<dbReference type="InterPro" id="IPR001709">
    <property type="entry name" value="Flavoprot_Pyr_Nucl_cyt_Rdtase"/>
</dbReference>
<dbReference type="Pfam" id="PF00175">
    <property type="entry name" value="NAD_binding_1"/>
    <property type="match status" value="1"/>
</dbReference>
<gene>
    <name evidence="12" type="ORF">C1SCF055_LOCUS1843</name>
</gene>
<evidence type="ECO:0000256" key="9">
    <source>
        <dbReference type="SAM" id="MobiDB-lite"/>
    </source>
</evidence>
<feature type="region of interest" description="Disordered" evidence="9">
    <location>
        <begin position="105"/>
        <end position="131"/>
    </location>
</feature>
<evidence type="ECO:0000256" key="10">
    <source>
        <dbReference type="SAM" id="Phobius"/>
    </source>
</evidence>
<keyword evidence="5" id="KW-0274">FAD</keyword>
<dbReference type="OrthoDB" id="1688044at2759"/>
<dbReference type="EMBL" id="CAMXCT020000068">
    <property type="protein sequence ID" value="CAL1126701.1"/>
    <property type="molecule type" value="Genomic_DNA"/>
</dbReference>
<dbReference type="InterPro" id="IPR017938">
    <property type="entry name" value="Riboflavin_synthase-like_b-brl"/>
</dbReference>
<feature type="compositionally biased region" description="Basic residues" evidence="9">
    <location>
        <begin position="298"/>
        <end position="308"/>
    </location>
</feature>
<reference evidence="12" key="1">
    <citation type="submission" date="2022-10" db="EMBL/GenBank/DDBJ databases">
        <authorList>
            <person name="Chen Y."/>
            <person name="Dougan E. K."/>
            <person name="Chan C."/>
            <person name="Rhodes N."/>
            <person name="Thang M."/>
        </authorList>
    </citation>
    <scope>NUCLEOTIDE SEQUENCE</scope>
</reference>
<evidence type="ECO:0000313" key="12">
    <source>
        <dbReference type="EMBL" id="CAI3973326.1"/>
    </source>
</evidence>
<comment type="similarity">
    <text evidence="2">Belongs to the ferredoxin--NADP reductase type 1 family.</text>
</comment>
<dbReference type="AlphaFoldDB" id="A0A9P1FEQ8"/>
<dbReference type="Gene3D" id="2.40.30.10">
    <property type="entry name" value="Translation factors"/>
    <property type="match status" value="1"/>
</dbReference>
<feature type="domain" description="FAD-binding FR-type" evidence="11">
    <location>
        <begin position="586"/>
        <end position="735"/>
    </location>
</feature>
<keyword evidence="6" id="KW-0521">NADP</keyword>
<dbReference type="InterPro" id="IPR015701">
    <property type="entry name" value="FNR"/>
</dbReference>
<dbReference type="InterPro" id="IPR001433">
    <property type="entry name" value="OxRdtase_FAD/NAD-bd"/>
</dbReference>
<evidence type="ECO:0000313" key="14">
    <source>
        <dbReference type="Proteomes" id="UP001152797"/>
    </source>
</evidence>
<dbReference type="PROSITE" id="PS51384">
    <property type="entry name" value="FAD_FR"/>
    <property type="match status" value="1"/>
</dbReference>
<evidence type="ECO:0000256" key="8">
    <source>
        <dbReference type="ARBA" id="ARBA00047776"/>
    </source>
</evidence>
<evidence type="ECO:0000256" key="5">
    <source>
        <dbReference type="ARBA" id="ARBA00022827"/>
    </source>
</evidence>
<evidence type="ECO:0000256" key="4">
    <source>
        <dbReference type="ARBA" id="ARBA00022630"/>
    </source>
</evidence>
<dbReference type="EMBL" id="CAMXCT030000068">
    <property type="protein sequence ID" value="CAL4760638.1"/>
    <property type="molecule type" value="Genomic_DNA"/>
</dbReference>
<comment type="catalytic activity">
    <reaction evidence="8">
        <text>2 reduced [2Fe-2S]-[ferredoxin] + NADP(+) + H(+) = 2 oxidized [2Fe-2S]-[ferredoxin] + NADPH</text>
        <dbReference type="Rhea" id="RHEA:20125"/>
        <dbReference type="Rhea" id="RHEA-COMP:10000"/>
        <dbReference type="Rhea" id="RHEA-COMP:10001"/>
        <dbReference type="ChEBI" id="CHEBI:15378"/>
        <dbReference type="ChEBI" id="CHEBI:33737"/>
        <dbReference type="ChEBI" id="CHEBI:33738"/>
        <dbReference type="ChEBI" id="CHEBI:57783"/>
        <dbReference type="ChEBI" id="CHEBI:58349"/>
        <dbReference type="EC" id="1.18.1.2"/>
    </reaction>
</comment>
<evidence type="ECO:0000313" key="13">
    <source>
        <dbReference type="EMBL" id="CAL4760638.1"/>
    </source>
</evidence>
<accession>A0A9P1FEQ8</accession>
<dbReference type="InterPro" id="IPR039261">
    <property type="entry name" value="FNR_nucleotide-bd"/>
</dbReference>
<evidence type="ECO:0000256" key="3">
    <source>
        <dbReference type="ARBA" id="ARBA00013223"/>
    </source>
</evidence>
<feature type="region of interest" description="Disordered" evidence="9">
    <location>
        <begin position="268"/>
        <end position="312"/>
    </location>
</feature>
<sequence>MTVRLISGATFTSKWCSFANDLADPDLWKRTVAHQALQRLFMEAHRKIEDLQKSFADLDVEDVGRDLVAADLQVIALEELMKTSPSPEREDVPLCEERRTWSGRTKKALPPAPPLGPMPNGSFRSTVDSWNRERDQRRIEKKLGLPEEGDDTTIFVNEKDTSAVIAIGYRRVLYGDHGPYVEFTKHQIHWEAFPVVLPNKPSHAYYDERFTQDNHVKAYEQRKTVRDKANPPPGEWSANNDRYNTGYADYQPGYIYISADCVRVTDVPNRPLRPRPPASSVLKAKAKVKPRPPQSVKQARKAKAKKLPVKPVVSPTKPTKFLQVKPLWSLRFQSPKPSIRRKDVEMQPTFEKKWKMGSREHIQVLNRTNPTKCVQKPRTSRAEAKRKRSSATAQVQRCNDLQKSFFFSPDESQGGCQGPEFHFGERELQWRHIQTSLTICTCTGIGLCWQSLGCVVMSAPQCLMFDLAGIVAQACLLGALPSFASFVPMIGATVGSTAAGSGAGTTFVVPPPSGHARLLRGAAGAETGRSGMAGLAGTAAFASLASVAMVAAGRKSATSCNAAAVKKKGVKVVHGKEIPWNLFSPKAPYQGKVVANDFHPQTLTEPTGDANWETTHVTFDHGGKVPYIEGQSIGVIAPGPDKKGEQPAKIRLYSIASSAVGDDQSSKTVSLCVKRVVELDGKFSNRAKGEDKPDKAGTAFPENEVYRGVCSNHICDMSVGDDVLITGPTGAEMLLPTDPEANIIMLATGTGIAPMRSYLRLLFHDKAGADGDGRKFKGLAWLFMGVPYSKSLLYDDEHQTYKKEFPDQFRYDYAVSREDKNAAGQKMYIQTKMAEYAEELWELMQDEKTHVYMCGLKGMESGMAECFGPIAEKNGIVWTEFAKAMKKADRYHVEAPDFHFRAMGSAWTGRCAFLYRNEPEDLQVIHWKHSRSDEYDACYRLACKEFCSMHWCLAKTVAAVLWGFTVLLILAALLCCTTVGYKMGEQRAAYRHRELGKSASRIESKSSAESKRSSESRMQAKSTSIVQTAVI</sequence>
<keyword evidence="10" id="KW-0472">Membrane</keyword>
<organism evidence="12">
    <name type="scientific">Cladocopium goreaui</name>
    <dbReference type="NCBI Taxonomy" id="2562237"/>
    <lineage>
        <taxon>Eukaryota</taxon>
        <taxon>Sar</taxon>
        <taxon>Alveolata</taxon>
        <taxon>Dinophyceae</taxon>
        <taxon>Suessiales</taxon>
        <taxon>Symbiodiniaceae</taxon>
        <taxon>Cladocopium</taxon>
    </lineage>
</organism>
<reference evidence="13 14" key="2">
    <citation type="submission" date="2024-05" db="EMBL/GenBank/DDBJ databases">
        <authorList>
            <person name="Chen Y."/>
            <person name="Shah S."/>
            <person name="Dougan E. K."/>
            <person name="Thang M."/>
            <person name="Chan C."/>
        </authorList>
    </citation>
    <scope>NUCLEOTIDE SEQUENCE [LARGE SCALE GENOMIC DNA]</scope>
</reference>
<feature type="region of interest" description="Disordered" evidence="9">
    <location>
        <begin position="1001"/>
        <end position="1031"/>
    </location>
</feature>
<feature type="compositionally biased region" description="Polar residues" evidence="9">
    <location>
        <begin position="1019"/>
        <end position="1031"/>
    </location>
</feature>
<evidence type="ECO:0000256" key="2">
    <source>
        <dbReference type="ARBA" id="ARBA00008312"/>
    </source>
</evidence>
<dbReference type="SUPFAM" id="SSF52343">
    <property type="entry name" value="Ferredoxin reductase-like, C-terminal NADP-linked domain"/>
    <property type="match status" value="1"/>
</dbReference>
<keyword evidence="14" id="KW-1185">Reference proteome</keyword>
<dbReference type="PRINTS" id="PR00371">
    <property type="entry name" value="FPNCR"/>
</dbReference>
<keyword evidence="10" id="KW-0812">Transmembrane</keyword>
<evidence type="ECO:0000256" key="6">
    <source>
        <dbReference type="ARBA" id="ARBA00022857"/>
    </source>
</evidence>
<evidence type="ECO:0000256" key="1">
    <source>
        <dbReference type="ARBA" id="ARBA00001974"/>
    </source>
</evidence>
<feature type="compositionally biased region" description="Basic and acidic residues" evidence="9">
    <location>
        <begin position="1001"/>
        <end position="1015"/>
    </location>
</feature>
<dbReference type="GO" id="GO:0004324">
    <property type="term" value="F:ferredoxin-NADP+ reductase activity"/>
    <property type="evidence" value="ECO:0007669"/>
    <property type="project" value="UniProtKB-EC"/>
</dbReference>
<dbReference type="PANTHER" id="PTHR43314">
    <property type="match status" value="1"/>
</dbReference>
<dbReference type="CDD" id="cd06208">
    <property type="entry name" value="CYPOR_like_FNR"/>
    <property type="match status" value="1"/>
</dbReference>
<dbReference type="SUPFAM" id="SSF63380">
    <property type="entry name" value="Riboflavin synthase domain-like"/>
    <property type="match status" value="1"/>
</dbReference>
<feature type="transmembrane region" description="Helical" evidence="10">
    <location>
        <begin position="959"/>
        <end position="981"/>
    </location>
</feature>
<dbReference type="Proteomes" id="UP001152797">
    <property type="component" value="Unassembled WGS sequence"/>
</dbReference>
<proteinExistence type="inferred from homology"/>
<dbReference type="EC" id="1.18.1.2" evidence="3"/>
<dbReference type="FunFam" id="3.40.50.80:FF:000008">
    <property type="entry name" value="Ferredoxin--NADP reductase, chloroplastic"/>
    <property type="match status" value="1"/>
</dbReference>
<dbReference type="Gene3D" id="3.40.50.80">
    <property type="entry name" value="Nucleotide-binding domain of ferredoxin-NADP reductase (FNR) module"/>
    <property type="match status" value="1"/>
</dbReference>
<keyword evidence="7" id="KW-0560">Oxidoreductase</keyword>
<keyword evidence="10" id="KW-1133">Transmembrane helix</keyword>
<evidence type="ECO:0000259" key="11">
    <source>
        <dbReference type="PROSITE" id="PS51384"/>
    </source>
</evidence>
<comment type="caution">
    <text evidence="12">The sequence shown here is derived from an EMBL/GenBank/DDBJ whole genome shotgun (WGS) entry which is preliminary data.</text>
</comment>
<dbReference type="EMBL" id="CAMXCT010000068">
    <property type="protein sequence ID" value="CAI3973326.1"/>
    <property type="molecule type" value="Genomic_DNA"/>
</dbReference>
<dbReference type="InterPro" id="IPR017927">
    <property type="entry name" value="FAD-bd_FR_type"/>
</dbReference>